<dbReference type="Proteomes" id="UP000070352">
    <property type="component" value="Unassembled WGS sequence"/>
</dbReference>
<dbReference type="Gene3D" id="3.40.50.300">
    <property type="entry name" value="P-loop containing nucleotide triphosphate hydrolases"/>
    <property type="match status" value="1"/>
</dbReference>
<dbReference type="InterPro" id="IPR050055">
    <property type="entry name" value="EF-Tu_GTPase"/>
</dbReference>
<dbReference type="SUPFAM" id="SSF50447">
    <property type="entry name" value="Translation proteins"/>
    <property type="match status" value="1"/>
</dbReference>
<dbReference type="Gene3D" id="1.10.10.2770">
    <property type="match status" value="1"/>
</dbReference>
<dbReference type="InterPro" id="IPR057335">
    <property type="entry name" value="Beta-barrel_SelB"/>
</dbReference>
<dbReference type="GO" id="GO:0003924">
    <property type="term" value="F:GTPase activity"/>
    <property type="evidence" value="ECO:0007669"/>
    <property type="project" value="InterPro"/>
</dbReference>
<dbReference type="Pfam" id="PF03144">
    <property type="entry name" value="GTP_EFTU_D2"/>
    <property type="match status" value="1"/>
</dbReference>
<evidence type="ECO:0000256" key="3">
    <source>
        <dbReference type="ARBA" id="ARBA00022490"/>
    </source>
</evidence>
<dbReference type="SUPFAM" id="SSF52540">
    <property type="entry name" value="P-loop containing nucleoside triphosphate hydrolases"/>
    <property type="match status" value="1"/>
</dbReference>
<dbReference type="InterPro" id="IPR009000">
    <property type="entry name" value="Transl_B-barrel_sf"/>
</dbReference>
<dbReference type="Pfam" id="PF09107">
    <property type="entry name" value="WHD_3rd_SelB"/>
    <property type="match status" value="1"/>
</dbReference>
<dbReference type="PANTHER" id="PTHR43721">
    <property type="entry name" value="ELONGATION FACTOR TU-RELATED"/>
    <property type="match status" value="1"/>
</dbReference>
<keyword evidence="11" id="KW-1185">Reference proteome</keyword>
<dbReference type="InterPro" id="IPR027417">
    <property type="entry name" value="P-loop_NTPase"/>
</dbReference>
<comment type="function">
    <text evidence="7">Translation factor necessary for the incorporation of selenocysteine into proteins. It probably replaces EF-Tu for the insertion of selenocysteine directed by the UGA codon. SelB binds GTP and GDP.</text>
</comment>
<dbReference type="InterPro" id="IPR005225">
    <property type="entry name" value="Small_GTP-bd"/>
</dbReference>
<gene>
    <name evidence="10" type="ORF">U473_03705</name>
</gene>
<evidence type="ECO:0000256" key="6">
    <source>
        <dbReference type="ARBA" id="ARBA00023134"/>
    </source>
</evidence>
<dbReference type="PRINTS" id="PR00315">
    <property type="entry name" value="ELONGATNFCT"/>
</dbReference>
<dbReference type="Gene3D" id="1.10.10.10">
    <property type="entry name" value="Winged helix-like DNA-binding domain superfamily/Winged helix DNA-binding domain"/>
    <property type="match status" value="1"/>
</dbReference>
<dbReference type="InterPro" id="IPR015191">
    <property type="entry name" value="SelB_WHD4"/>
</dbReference>
<dbReference type="Pfam" id="PF00009">
    <property type="entry name" value="GTP_EFTU"/>
    <property type="match status" value="1"/>
</dbReference>
<dbReference type="FunFam" id="2.40.30.10:FF:000020">
    <property type="entry name" value="Translation elongation factor EF-1"/>
    <property type="match status" value="1"/>
</dbReference>
<feature type="domain" description="Tr-type G" evidence="9">
    <location>
        <begin position="2"/>
        <end position="174"/>
    </location>
</feature>
<dbReference type="AlphaFoldDB" id="A0A135L2H7"/>
<evidence type="ECO:0000259" key="9">
    <source>
        <dbReference type="PROSITE" id="PS51722"/>
    </source>
</evidence>
<evidence type="ECO:0000256" key="1">
    <source>
        <dbReference type="ARBA" id="ARBA00004496"/>
    </source>
</evidence>
<evidence type="ECO:0000256" key="2">
    <source>
        <dbReference type="ARBA" id="ARBA00015953"/>
    </source>
</evidence>
<evidence type="ECO:0000313" key="11">
    <source>
        <dbReference type="Proteomes" id="UP000070352"/>
    </source>
</evidence>
<dbReference type="SUPFAM" id="SSF50465">
    <property type="entry name" value="EF-Tu/eEF-1alpha/eIF2-gamma C-terminal domain"/>
    <property type="match status" value="1"/>
</dbReference>
<evidence type="ECO:0000256" key="4">
    <source>
        <dbReference type="ARBA" id="ARBA00022741"/>
    </source>
</evidence>
<dbReference type="CDD" id="cd03696">
    <property type="entry name" value="SelB_II"/>
    <property type="match status" value="1"/>
</dbReference>
<dbReference type="InterPro" id="IPR015190">
    <property type="entry name" value="Elong_fac_SelB-wing-hlx_typ-2"/>
</dbReference>
<evidence type="ECO:0000256" key="5">
    <source>
        <dbReference type="ARBA" id="ARBA00022917"/>
    </source>
</evidence>
<dbReference type="InterPro" id="IPR004161">
    <property type="entry name" value="EFTu-like_2"/>
</dbReference>
<dbReference type="InterPro" id="IPR009001">
    <property type="entry name" value="Transl_elong_EF1A/Init_IF2_C"/>
</dbReference>
<accession>A0A135L2H7</accession>
<dbReference type="GO" id="GO:0003723">
    <property type="term" value="F:RNA binding"/>
    <property type="evidence" value="ECO:0007669"/>
    <property type="project" value="InterPro"/>
</dbReference>
<sequence length="640" mass="72990">MQKHYIVGTAGHIDHGKTTLSKALTGKDTDRLKEEKERNISIELGFAPFLLPNGDQVSLIDVPGHEKFIRHMVAGVGGIDLVLLVIAADEGIMPQTKEHMQIIELLGIEHGVIVLTKKDLIDDEFLQLVVEEVKETIEDTILKDAPIICVSSTTNEGIEELKQMIQNQLQLIPERTYTGFFRMPIDRVFTLKGIGTVVTGTVYSGNVEVGQELEILPSNHKVRVRSLQVHSESVDQAFAGQRVAINLTGIEIEDLKRGDSVVTPKQWEPSERVDIQLHILKDIDFSIKQNTEVKFHVGTSEVLGTLLLYDRKEALPGDTVYCQIKLEEPIISSRKERFIIRRPSPAATIGGGMIIEPNAEKHKYRQETVELLKQKSKGTLEDLLLHQFLTLPQIFLSLTDLSNLFVLPDTEILVGVNKLIQNHKVSPFNQSSVPFYASSDRLAELENKITSFLEGYHTTYSIRKGQAKSELIKQFLPKIKPKMAQEILQYWQDKTLLKVKDDYISLFTFSPHLPEELRKKAELLEKKLIQQEFNPDTWDDLTKEFGINDKEKNELFSFLINQGRIYKLTDKMVIHAQSFDKLKKLVTDFLMKEKQITIQQAKDLLNVSRKYLVPLLELLDQEKVTVLRQGQNYRELRSLN</sequence>
<comment type="caution">
    <text evidence="10">The sequence shown here is derived from an EMBL/GenBank/DDBJ whole genome shotgun (WGS) entry which is preliminary data.</text>
</comment>
<dbReference type="GO" id="GO:0005737">
    <property type="term" value="C:cytoplasm"/>
    <property type="evidence" value="ECO:0007669"/>
    <property type="project" value="UniProtKB-SubCell"/>
</dbReference>
<dbReference type="PROSITE" id="PS51722">
    <property type="entry name" value="G_TR_2"/>
    <property type="match status" value="1"/>
</dbReference>
<dbReference type="InterPro" id="IPR036390">
    <property type="entry name" value="WH_DNA-bd_sf"/>
</dbReference>
<dbReference type="Pfam" id="PF25461">
    <property type="entry name" value="Beta-barrel_SelB"/>
    <property type="match status" value="1"/>
</dbReference>
<dbReference type="InterPro" id="IPR000795">
    <property type="entry name" value="T_Tr_GTP-bd_dom"/>
</dbReference>
<dbReference type="RefSeq" id="WP_068723448.1">
    <property type="nucleotide sequence ID" value="NZ_LSKU01000001.1"/>
</dbReference>
<protein>
    <recommendedName>
        <fullName evidence="2">Selenocysteine-specific elongation factor</fullName>
    </recommendedName>
    <alternativeName>
        <fullName evidence="8">SelB translation factor</fullName>
    </alternativeName>
</protein>
<keyword evidence="5" id="KW-0648">Protein biosynthesis</keyword>
<dbReference type="OrthoDB" id="9804504at2"/>
<proteinExistence type="predicted"/>
<dbReference type="GO" id="GO:0003746">
    <property type="term" value="F:translation elongation factor activity"/>
    <property type="evidence" value="ECO:0007669"/>
    <property type="project" value="InterPro"/>
</dbReference>
<dbReference type="GO" id="GO:0001514">
    <property type="term" value="P:selenocysteine incorporation"/>
    <property type="evidence" value="ECO:0007669"/>
    <property type="project" value="InterPro"/>
</dbReference>
<evidence type="ECO:0000256" key="8">
    <source>
        <dbReference type="ARBA" id="ARBA00031615"/>
    </source>
</evidence>
<dbReference type="Gene3D" id="2.40.30.10">
    <property type="entry name" value="Translation factors"/>
    <property type="match status" value="2"/>
</dbReference>
<keyword evidence="3" id="KW-0963">Cytoplasm</keyword>
<dbReference type="CDD" id="cd04171">
    <property type="entry name" value="SelB"/>
    <property type="match status" value="1"/>
</dbReference>
<dbReference type="Pfam" id="PF09106">
    <property type="entry name" value="WHD_2nd_SelB"/>
    <property type="match status" value="1"/>
</dbReference>
<name>A0A135L2H7_9BACI</name>
<evidence type="ECO:0000313" key="10">
    <source>
        <dbReference type="EMBL" id="KXG43218.1"/>
    </source>
</evidence>
<dbReference type="InterPro" id="IPR004535">
    <property type="entry name" value="Transl_elong_SelB"/>
</dbReference>
<dbReference type="GO" id="GO:0005525">
    <property type="term" value="F:GTP binding"/>
    <property type="evidence" value="ECO:0007669"/>
    <property type="project" value="UniProtKB-KW"/>
</dbReference>
<dbReference type="STRING" id="1413211.U473_03705"/>
<comment type="subcellular location">
    <subcellularLocation>
        <location evidence="1">Cytoplasm</location>
    </subcellularLocation>
</comment>
<reference evidence="10 11" key="1">
    <citation type="submission" date="2016-02" db="EMBL/GenBank/DDBJ databases">
        <title>Draft Genome for Tepidibacillus decaturensis nov. sp. Strain Z9, an Anaerobic, Moderately Thermophilic and Heterotrophic Bacterium from Deep Subsurface of the Illinois Basin, USA.</title>
        <authorList>
            <person name="Dong Y."/>
            <person name="Chang J.Y."/>
            <person name="Sanford R."/>
            <person name="Fouke B.W."/>
        </authorList>
    </citation>
    <scope>NUCLEOTIDE SEQUENCE [LARGE SCALE GENOMIC DNA]</scope>
    <source>
        <strain evidence="10 11">Z9</strain>
    </source>
</reference>
<keyword evidence="6" id="KW-0342">GTP-binding</keyword>
<dbReference type="EMBL" id="LSKU01000001">
    <property type="protein sequence ID" value="KXG43218.1"/>
    <property type="molecule type" value="Genomic_DNA"/>
</dbReference>
<dbReference type="NCBIfam" id="TIGR00475">
    <property type="entry name" value="selB"/>
    <property type="match status" value="1"/>
</dbReference>
<dbReference type="CDD" id="cd15491">
    <property type="entry name" value="selB_III"/>
    <property type="match status" value="1"/>
</dbReference>
<dbReference type="NCBIfam" id="TIGR00231">
    <property type="entry name" value="small_GTP"/>
    <property type="match status" value="1"/>
</dbReference>
<evidence type="ECO:0000256" key="7">
    <source>
        <dbReference type="ARBA" id="ARBA00025526"/>
    </source>
</evidence>
<organism evidence="10 11">
    <name type="scientific">Tepidibacillus decaturensis</name>
    <dbReference type="NCBI Taxonomy" id="1413211"/>
    <lineage>
        <taxon>Bacteria</taxon>
        <taxon>Bacillati</taxon>
        <taxon>Bacillota</taxon>
        <taxon>Bacilli</taxon>
        <taxon>Bacillales</taxon>
        <taxon>Bacillaceae</taxon>
        <taxon>Tepidibacillus</taxon>
    </lineage>
</organism>
<dbReference type="InterPro" id="IPR036388">
    <property type="entry name" value="WH-like_DNA-bd_sf"/>
</dbReference>
<dbReference type="SUPFAM" id="SSF46785">
    <property type="entry name" value="Winged helix' DNA-binding domain"/>
    <property type="match status" value="3"/>
</dbReference>
<keyword evidence="4" id="KW-0547">Nucleotide-binding</keyword>
<dbReference type="PANTHER" id="PTHR43721:SF11">
    <property type="entry name" value="SELENOCYSTEINE-SPECIFIC ELONGATION FACTOR"/>
    <property type="match status" value="1"/>
</dbReference>